<dbReference type="InterPro" id="IPR013024">
    <property type="entry name" value="GGCT-like"/>
</dbReference>
<accession>A0A023F7A0</accession>
<dbReference type="InterPro" id="IPR039126">
    <property type="entry name" value="GGACT"/>
</dbReference>
<dbReference type="GO" id="GO:0061929">
    <property type="term" value="F:gamma-glutamylaminecyclotransferase activity"/>
    <property type="evidence" value="ECO:0007669"/>
    <property type="project" value="InterPro"/>
</dbReference>
<evidence type="ECO:0000256" key="3">
    <source>
        <dbReference type="RuleBase" id="RU367036"/>
    </source>
</evidence>
<organism evidence="5">
    <name type="scientific">Triatoma infestans</name>
    <name type="common">Assassin bug</name>
    <dbReference type="NCBI Taxonomy" id="30076"/>
    <lineage>
        <taxon>Eukaryota</taxon>
        <taxon>Metazoa</taxon>
        <taxon>Ecdysozoa</taxon>
        <taxon>Arthropoda</taxon>
        <taxon>Hexapoda</taxon>
        <taxon>Insecta</taxon>
        <taxon>Pterygota</taxon>
        <taxon>Neoptera</taxon>
        <taxon>Paraneoptera</taxon>
        <taxon>Hemiptera</taxon>
        <taxon>Heteroptera</taxon>
        <taxon>Panheteroptera</taxon>
        <taxon>Cimicomorpha</taxon>
        <taxon>Reduviidae</taxon>
        <taxon>Triatominae</taxon>
        <taxon>Triatoma</taxon>
    </lineage>
</organism>
<dbReference type="PANTHER" id="PTHR12510:SF4">
    <property type="entry name" value="GAMMA-GLUTAMYLAMINECYCLOTRANSFERASE"/>
    <property type="match status" value="1"/>
</dbReference>
<name>A0A023F7A0_TRIIF</name>
<proteinExistence type="evidence at transcript level"/>
<reference evidence="5" key="1">
    <citation type="journal article" date="2014" name="PLoS Negl. Trop. Dis.">
        <title>An updated insight into the Sialotranscriptome of Triatoma infestans: developmental stage and geographic variations.</title>
        <authorList>
            <person name="Schwarz A."/>
            <person name="Medrano-Mercado N."/>
            <person name="Schaub G.A."/>
            <person name="Struchiner C.J."/>
            <person name="Bargues M.D."/>
            <person name="Levy M.Z."/>
            <person name="Ribeiro J.M."/>
        </authorList>
    </citation>
    <scope>NUCLEOTIDE SEQUENCE</scope>
    <source>
        <strain evidence="5">Chile</strain>
        <tissue evidence="5">Salivary glands</tissue>
    </source>
</reference>
<evidence type="ECO:0000256" key="1">
    <source>
        <dbReference type="ARBA" id="ARBA00008861"/>
    </source>
</evidence>
<dbReference type="Pfam" id="PF06094">
    <property type="entry name" value="GGACT"/>
    <property type="match status" value="1"/>
</dbReference>
<evidence type="ECO:0000259" key="4">
    <source>
        <dbReference type="Pfam" id="PF06094"/>
    </source>
</evidence>
<dbReference type="InterPro" id="IPR036568">
    <property type="entry name" value="GGCT-like_sf"/>
</dbReference>
<evidence type="ECO:0000256" key="2">
    <source>
        <dbReference type="PIRSR" id="PIRSR639126-1"/>
    </source>
</evidence>
<dbReference type="GO" id="GO:0005829">
    <property type="term" value="C:cytosol"/>
    <property type="evidence" value="ECO:0007669"/>
    <property type="project" value="TreeGrafter"/>
</dbReference>
<dbReference type="Gene3D" id="3.10.490.10">
    <property type="entry name" value="Gamma-glutamyl cyclotransferase-like"/>
    <property type="match status" value="1"/>
</dbReference>
<protein>
    <recommendedName>
        <fullName evidence="3">Gamma-glutamylcyclotransferase family protein</fullName>
    </recommendedName>
</protein>
<dbReference type="EMBL" id="GBBI01001592">
    <property type="protein sequence ID" value="JAC17120.1"/>
    <property type="molecule type" value="mRNA"/>
</dbReference>
<dbReference type="InterPro" id="IPR009288">
    <property type="entry name" value="AIG2-like_dom"/>
</dbReference>
<dbReference type="PANTHER" id="PTHR12510">
    <property type="entry name" value="TROPONIN C-AKIN-1 PROTEIN"/>
    <property type="match status" value="1"/>
</dbReference>
<dbReference type="CDD" id="cd06661">
    <property type="entry name" value="GGCT_like"/>
    <property type="match status" value="1"/>
</dbReference>
<feature type="active site" description="Proton acceptor" evidence="2">
    <location>
        <position position="83"/>
    </location>
</feature>
<sequence length="196" mass="23134">MPYSKLFVYGTLKKGEPNHHCFKSENGFSRFIGNGATVKKYPLVIASKYNIPFLIDSPGQGYKVRGEVYEVDEKMLHYIDIFEEHPSFYVRRLEDININGEINQCWSYFLPKFKPDLLNKEMLELYSSKGPHNLVYCERYNRDPNYNHKAEILVNLENVSDAFQLCGTNHHHNLFHFFSNLLFWVADIKMTFIMFI</sequence>
<comment type="similarity">
    <text evidence="1 3">Belongs to the gamma-glutamylcyclotransferase family.</text>
</comment>
<feature type="domain" description="Gamma-glutamylcyclotransferase AIG2-like" evidence="4">
    <location>
        <begin position="6"/>
        <end position="114"/>
    </location>
</feature>
<dbReference type="SUPFAM" id="SSF110857">
    <property type="entry name" value="Gamma-glutamyl cyclotransferase-like"/>
    <property type="match status" value="1"/>
</dbReference>
<dbReference type="AlphaFoldDB" id="A0A023F7A0"/>
<evidence type="ECO:0000313" key="5">
    <source>
        <dbReference type="EMBL" id="JAC17120.1"/>
    </source>
</evidence>